<dbReference type="PANTHER" id="PTHR10589">
    <property type="entry name" value="UBIQUITIN CARBOXYL-TERMINAL HYDROLASE"/>
    <property type="match status" value="1"/>
</dbReference>
<dbReference type="Gene3D" id="3.40.532.10">
    <property type="entry name" value="Peptidase C12, ubiquitin carboxyl-terminal hydrolase"/>
    <property type="match status" value="1"/>
</dbReference>
<feature type="non-terminal residue" evidence="11">
    <location>
        <position position="1"/>
    </location>
</feature>
<dbReference type="GO" id="GO:0006511">
    <property type="term" value="P:ubiquitin-dependent protein catabolic process"/>
    <property type="evidence" value="ECO:0007669"/>
    <property type="project" value="InterPro"/>
</dbReference>
<dbReference type="GO" id="GO:0005737">
    <property type="term" value="C:cytoplasm"/>
    <property type="evidence" value="ECO:0007669"/>
    <property type="project" value="TreeGrafter"/>
</dbReference>
<keyword evidence="4" id="KW-0645">Protease</keyword>
<dbReference type="InterPro" id="IPR036959">
    <property type="entry name" value="Peptidase_C12_UCH_sf"/>
</dbReference>
<evidence type="ECO:0000256" key="2">
    <source>
        <dbReference type="ARBA" id="ARBA00009326"/>
    </source>
</evidence>
<dbReference type="InterPro" id="IPR001578">
    <property type="entry name" value="Peptidase_C12_UCH"/>
</dbReference>
<dbReference type="OrthoDB" id="1924260at2759"/>
<comment type="catalytic activity">
    <reaction evidence="1">
        <text>Thiol-dependent hydrolysis of ester, thioester, amide, peptide and isopeptide bonds formed by the C-terminal Gly of ubiquitin (a 76-residue protein attached to proteins as an intracellular targeting signal).</text>
        <dbReference type="EC" id="3.4.19.12"/>
    </reaction>
</comment>
<dbReference type="PANTHER" id="PTHR10589:SF16">
    <property type="entry name" value="UBIQUITIN CARBOXYL-TERMINAL HYDROLASE ISOZYME L5"/>
    <property type="match status" value="1"/>
</dbReference>
<evidence type="ECO:0000313" key="12">
    <source>
        <dbReference type="Proteomes" id="UP000673691"/>
    </source>
</evidence>
<dbReference type="SUPFAM" id="SSF54001">
    <property type="entry name" value="Cysteine proteinases"/>
    <property type="match status" value="1"/>
</dbReference>
<dbReference type="GO" id="GO:0004843">
    <property type="term" value="F:cysteine-type deubiquitinase activity"/>
    <property type="evidence" value="ECO:0007669"/>
    <property type="project" value="UniProtKB-EC"/>
</dbReference>
<evidence type="ECO:0000256" key="7">
    <source>
        <dbReference type="ARBA" id="ARBA00022807"/>
    </source>
</evidence>
<evidence type="ECO:0000313" key="11">
    <source>
        <dbReference type="EMBL" id="KAG5461106.1"/>
    </source>
</evidence>
<protein>
    <recommendedName>
        <fullName evidence="3">ubiquitinyl hydrolase 1</fullName>
        <ecNumber evidence="3">3.4.19.12</ecNumber>
    </recommendedName>
</protein>
<comment type="caution">
    <text evidence="11">The sequence shown here is derived from an EMBL/GenBank/DDBJ whole genome shotgun (WGS) entry which is preliminary data.</text>
</comment>
<accession>A0A8H8DJZ1</accession>
<evidence type="ECO:0000256" key="3">
    <source>
        <dbReference type="ARBA" id="ARBA00012759"/>
    </source>
</evidence>
<name>A0A8H8DJZ1_9FUNG</name>
<dbReference type="GO" id="GO:0016579">
    <property type="term" value="P:protein deubiquitination"/>
    <property type="evidence" value="ECO:0007669"/>
    <property type="project" value="TreeGrafter"/>
</dbReference>
<dbReference type="InterPro" id="IPR038765">
    <property type="entry name" value="Papain-like_cys_pep_sf"/>
</dbReference>
<reference evidence="11 12" key="1">
    <citation type="journal article" name="Sci. Rep.">
        <title>Genome-scale phylogenetic analyses confirm Olpidium as the closest living zoosporic fungus to the non-flagellated, terrestrial fungi.</title>
        <authorList>
            <person name="Chang Y."/>
            <person name="Rochon D."/>
            <person name="Sekimoto S."/>
            <person name="Wang Y."/>
            <person name="Chovatia M."/>
            <person name="Sandor L."/>
            <person name="Salamov A."/>
            <person name="Grigoriev I.V."/>
            <person name="Stajich J.E."/>
            <person name="Spatafora J.W."/>
        </authorList>
    </citation>
    <scope>NUCLEOTIDE SEQUENCE [LARGE SCALE GENOMIC DNA]</scope>
    <source>
        <strain evidence="11">S191</strain>
    </source>
</reference>
<evidence type="ECO:0000259" key="10">
    <source>
        <dbReference type="PROSITE" id="PS52048"/>
    </source>
</evidence>
<dbReference type="PROSITE" id="PS52048">
    <property type="entry name" value="UCH_DOMAIN"/>
    <property type="match status" value="1"/>
</dbReference>
<comment type="caution">
    <text evidence="8">Lacks conserved residue(s) required for the propagation of feature annotation.</text>
</comment>
<gene>
    <name evidence="11" type="ORF">BJ554DRAFT_6751</name>
</gene>
<keyword evidence="7" id="KW-0788">Thiol protease</keyword>
<keyword evidence="6" id="KW-0378">Hydrolase</keyword>
<dbReference type="Proteomes" id="UP000673691">
    <property type="component" value="Unassembled WGS sequence"/>
</dbReference>
<evidence type="ECO:0000256" key="9">
    <source>
        <dbReference type="SAM" id="Coils"/>
    </source>
</evidence>
<comment type="similarity">
    <text evidence="2 8">Belongs to the peptidase C12 family.</text>
</comment>
<proteinExistence type="inferred from homology"/>
<evidence type="ECO:0000256" key="6">
    <source>
        <dbReference type="ARBA" id="ARBA00022801"/>
    </source>
</evidence>
<feature type="domain" description="UCH catalytic" evidence="10">
    <location>
        <begin position="1"/>
        <end position="133"/>
    </location>
</feature>
<sequence>GEKLTESTSTPLQHCWAGRVFAQIKGLAISNSDVIRGVHNQFARSDPFVNEIVDSSAEKEDAFHFISYVPANGSLYELDGLAPAPAQYAKRRTIPGECTQDDWVSKVRPVIQERMARYTAAGEIRFNLMAVIKSRAEVYGARLEERENALERNPSNEAVKYECEALRQRIRVEQEKQERYRVRLFRATEPRTTCSRPLFARKG</sequence>
<dbReference type="EMBL" id="JAEFCI010004191">
    <property type="protein sequence ID" value="KAG5461106.1"/>
    <property type="molecule type" value="Genomic_DNA"/>
</dbReference>
<evidence type="ECO:0000256" key="8">
    <source>
        <dbReference type="PROSITE-ProRule" id="PRU01393"/>
    </source>
</evidence>
<keyword evidence="9" id="KW-0175">Coiled coil</keyword>
<keyword evidence="12" id="KW-1185">Reference proteome</keyword>
<evidence type="ECO:0000256" key="1">
    <source>
        <dbReference type="ARBA" id="ARBA00000707"/>
    </source>
</evidence>
<evidence type="ECO:0000256" key="4">
    <source>
        <dbReference type="ARBA" id="ARBA00022670"/>
    </source>
</evidence>
<dbReference type="EC" id="3.4.19.12" evidence="3"/>
<feature type="coiled-coil region" evidence="9">
    <location>
        <begin position="156"/>
        <end position="183"/>
    </location>
</feature>
<organism evidence="11 12">
    <name type="scientific">Olpidium bornovanus</name>
    <dbReference type="NCBI Taxonomy" id="278681"/>
    <lineage>
        <taxon>Eukaryota</taxon>
        <taxon>Fungi</taxon>
        <taxon>Fungi incertae sedis</taxon>
        <taxon>Olpidiomycota</taxon>
        <taxon>Olpidiomycotina</taxon>
        <taxon>Olpidiomycetes</taxon>
        <taxon>Olpidiales</taxon>
        <taxon>Olpidiaceae</taxon>
        <taxon>Olpidium</taxon>
    </lineage>
</organism>
<evidence type="ECO:0000256" key="5">
    <source>
        <dbReference type="ARBA" id="ARBA00022786"/>
    </source>
</evidence>
<dbReference type="Pfam" id="PF01088">
    <property type="entry name" value="Peptidase_C12"/>
    <property type="match status" value="1"/>
</dbReference>
<keyword evidence="5" id="KW-0833">Ubl conjugation pathway</keyword>
<dbReference type="AlphaFoldDB" id="A0A8H8DJZ1"/>